<dbReference type="GO" id="GO:0016787">
    <property type="term" value="F:hydrolase activity"/>
    <property type="evidence" value="ECO:0007669"/>
    <property type="project" value="UniProtKB-KW"/>
</dbReference>
<comment type="caution">
    <text evidence="1">The sequence shown here is derived from an EMBL/GenBank/DDBJ whole genome shotgun (WGS) entry which is preliminary data.</text>
</comment>
<dbReference type="NCBIfam" id="NF001911">
    <property type="entry name" value="PRK00685.1"/>
    <property type="match status" value="1"/>
</dbReference>
<accession>A0A2H3NPN0</accession>
<dbReference type="PANTHER" id="PTHR43546">
    <property type="entry name" value="UPF0173 METAL-DEPENDENT HYDROLASE MJ1163-RELATED"/>
    <property type="match status" value="1"/>
</dbReference>
<sequence length="227" mass="24976">MDLTYFGHATFQLETDTHTLLFDPFLAGNNPHTKTGPSDLDPDVIFVSHPHADHFLDTEALTQQGDPLVIGTFEVITHVQEEFGHETVHPLNEGGSLDMPWGHIEAVHARHTASFPDGSYGGVPIGFVLDFGDLTVYYTGDTAPFMEMEWIGENYDIDVLLAPIGDVVTMGIPGTIHTATMVDADTIVPLHYDTFPFIEVDLDDFEEAADNAGFEPLVVDFDETVEL</sequence>
<dbReference type="OrthoDB" id="9789133at2"/>
<proteinExistence type="predicted"/>
<dbReference type="InterPro" id="IPR036866">
    <property type="entry name" value="RibonucZ/Hydroxyglut_hydro"/>
</dbReference>
<keyword evidence="1" id="KW-0378">Hydrolase</keyword>
<dbReference type="RefSeq" id="WP_098060603.1">
    <property type="nucleotide sequence ID" value="NZ_PDEP01000001.1"/>
</dbReference>
<organism evidence="1 2">
    <name type="scientific">Longimonas halophila</name>
    <dbReference type="NCBI Taxonomy" id="1469170"/>
    <lineage>
        <taxon>Bacteria</taxon>
        <taxon>Pseudomonadati</taxon>
        <taxon>Rhodothermota</taxon>
        <taxon>Rhodothermia</taxon>
        <taxon>Rhodothermales</taxon>
        <taxon>Salisaetaceae</taxon>
        <taxon>Longimonas</taxon>
    </lineage>
</organism>
<dbReference type="Pfam" id="PF13483">
    <property type="entry name" value="Lactamase_B_3"/>
    <property type="match status" value="1"/>
</dbReference>
<dbReference type="EMBL" id="PDEP01000001">
    <property type="protein sequence ID" value="PEN09203.1"/>
    <property type="molecule type" value="Genomic_DNA"/>
</dbReference>
<dbReference type="SUPFAM" id="SSF56281">
    <property type="entry name" value="Metallo-hydrolase/oxidoreductase"/>
    <property type="match status" value="1"/>
</dbReference>
<dbReference type="InterPro" id="IPR050114">
    <property type="entry name" value="UPF0173_UPF0282_UlaG_hydrolase"/>
</dbReference>
<evidence type="ECO:0000313" key="2">
    <source>
        <dbReference type="Proteomes" id="UP000221024"/>
    </source>
</evidence>
<keyword evidence="2" id="KW-1185">Reference proteome</keyword>
<gene>
    <name evidence="1" type="ORF">CRI93_00275</name>
</gene>
<protein>
    <submittedName>
        <fullName evidence="1">Metal-dependent hydrolase</fullName>
    </submittedName>
</protein>
<reference evidence="1 2" key="1">
    <citation type="submission" date="2017-10" db="EMBL/GenBank/DDBJ databases">
        <title>Draft genome of Longimonas halophila.</title>
        <authorList>
            <person name="Goh K.M."/>
            <person name="Shamsir M.S."/>
            <person name="Lim S.W."/>
        </authorList>
    </citation>
    <scope>NUCLEOTIDE SEQUENCE [LARGE SCALE GENOMIC DNA]</scope>
    <source>
        <strain evidence="1 2">KCTC 42399</strain>
    </source>
</reference>
<dbReference type="AlphaFoldDB" id="A0A2H3NPN0"/>
<name>A0A2H3NPN0_9BACT</name>
<dbReference type="PANTHER" id="PTHR43546:SF3">
    <property type="entry name" value="UPF0173 METAL-DEPENDENT HYDROLASE MJ1163"/>
    <property type="match status" value="1"/>
</dbReference>
<evidence type="ECO:0000313" key="1">
    <source>
        <dbReference type="EMBL" id="PEN09203.1"/>
    </source>
</evidence>
<dbReference type="Proteomes" id="UP000221024">
    <property type="component" value="Unassembled WGS sequence"/>
</dbReference>
<dbReference type="Gene3D" id="3.60.15.10">
    <property type="entry name" value="Ribonuclease Z/Hydroxyacylglutathione hydrolase-like"/>
    <property type="match status" value="1"/>
</dbReference>